<accession>A0A284QS73</accession>
<keyword evidence="2" id="KW-1185">Reference proteome</keyword>
<protein>
    <submittedName>
        <fullName evidence="1">Uncharacterized protein</fullName>
    </submittedName>
</protein>
<dbReference type="AlphaFoldDB" id="A0A284QS73"/>
<gene>
    <name evidence="1" type="ORF">ARMOST_02590</name>
</gene>
<evidence type="ECO:0000313" key="1">
    <source>
        <dbReference type="EMBL" id="SJK99297.1"/>
    </source>
</evidence>
<dbReference type="Proteomes" id="UP000219338">
    <property type="component" value="Unassembled WGS sequence"/>
</dbReference>
<dbReference type="EMBL" id="FUEG01000002">
    <property type="protein sequence ID" value="SJK99297.1"/>
    <property type="molecule type" value="Genomic_DNA"/>
</dbReference>
<name>A0A284QS73_ARMOS</name>
<dbReference type="OrthoDB" id="2915282at2759"/>
<reference evidence="2" key="1">
    <citation type="journal article" date="2017" name="Nat. Ecol. Evol.">
        <title>Genome expansion and lineage-specific genetic innovations in the forest pathogenic fungi Armillaria.</title>
        <authorList>
            <person name="Sipos G."/>
            <person name="Prasanna A.N."/>
            <person name="Walter M.C."/>
            <person name="O'Connor E."/>
            <person name="Balint B."/>
            <person name="Krizsan K."/>
            <person name="Kiss B."/>
            <person name="Hess J."/>
            <person name="Varga T."/>
            <person name="Slot J."/>
            <person name="Riley R."/>
            <person name="Boka B."/>
            <person name="Rigling D."/>
            <person name="Barry K."/>
            <person name="Lee J."/>
            <person name="Mihaltcheva S."/>
            <person name="LaButti K."/>
            <person name="Lipzen A."/>
            <person name="Waldron R."/>
            <person name="Moloney N.M."/>
            <person name="Sperisen C."/>
            <person name="Kredics L."/>
            <person name="Vagvoelgyi C."/>
            <person name="Patrignani A."/>
            <person name="Fitzpatrick D."/>
            <person name="Nagy I."/>
            <person name="Doyle S."/>
            <person name="Anderson J.B."/>
            <person name="Grigoriev I.V."/>
            <person name="Gueldener U."/>
            <person name="Muensterkoetter M."/>
            <person name="Nagy L.G."/>
        </authorList>
    </citation>
    <scope>NUCLEOTIDE SEQUENCE [LARGE SCALE GENOMIC DNA]</scope>
    <source>
        <strain evidence="2">C18/9</strain>
    </source>
</reference>
<proteinExistence type="predicted"/>
<dbReference type="OMA" id="NTTCECV"/>
<organism evidence="1 2">
    <name type="scientific">Armillaria ostoyae</name>
    <name type="common">Armillaria root rot fungus</name>
    <dbReference type="NCBI Taxonomy" id="47428"/>
    <lineage>
        <taxon>Eukaryota</taxon>
        <taxon>Fungi</taxon>
        <taxon>Dikarya</taxon>
        <taxon>Basidiomycota</taxon>
        <taxon>Agaricomycotina</taxon>
        <taxon>Agaricomycetes</taxon>
        <taxon>Agaricomycetidae</taxon>
        <taxon>Agaricales</taxon>
        <taxon>Marasmiineae</taxon>
        <taxon>Physalacriaceae</taxon>
        <taxon>Armillaria</taxon>
    </lineage>
</organism>
<sequence length="253" mass="27642">MAILVCQVCDARQTFAEFYHPYIRDSLGRIIKEGPWTFDPETGHCVRDETCPYSRPDPYYCDICWDDAMVVYSTEPPPDAAAPDVQGSEQHVWKLRPDAKPCTCKEGCYPQWSGIGGCGCANNGGACSVLYGCGGRADDSNCMSPYTPPPDADPGNTTCECVGGIDLTTKPNQLTNSFLQLLRDQELPSGALDFRISGIDIDRFGVIVNPVHATIRTVTHEDGTSKIAFKAMFVLGSTTTRTRKVQLEGAERV</sequence>
<evidence type="ECO:0000313" key="2">
    <source>
        <dbReference type="Proteomes" id="UP000219338"/>
    </source>
</evidence>